<proteinExistence type="predicted"/>
<dbReference type="Pfam" id="PF01124">
    <property type="entry name" value="MAPEG"/>
    <property type="match status" value="1"/>
</dbReference>
<dbReference type="EMBL" id="JBIGIC010000001">
    <property type="protein sequence ID" value="MFG6485509.1"/>
    <property type="molecule type" value="Genomic_DNA"/>
</dbReference>
<name>A0ABW7H6I5_9BURK</name>
<comment type="subcellular location">
    <subcellularLocation>
        <location evidence="1">Membrane</location>
    </subcellularLocation>
</comment>
<evidence type="ECO:0000313" key="7">
    <source>
        <dbReference type="Proteomes" id="UP001606134"/>
    </source>
</evidence>
<evidence type="ECO:0000256" key="1">
    <source>
        <dbReference type="ARBA" id="ARBA00004370"/>
    </source>
</evidence>
<reference evidence="6 7" key="1">
    <citation type="submission" date="2024-08" db="EMBL/GenBank/DDBJ databases">
        <authorList>
            <person name="Lu H."/>
        </authorList>
    </citation>
    <scope>NUCLEOTIDE SEQUENCE [LARGE SCALE GENOMIC DNA]</scope>
    <source>
        <strain evidence="6 7">BYS78W</strain>
    </source>
</reference>
<evidence type="ECO:0000256" key="2">
    <source>
        <dbReference type="ARBA" id="ARBA00022692"/>
    </source>
</evidence>
<feature type="transmembrane region" description="Helical" evidence="5">
    <location>
        <begin position="58"/>
        <end position="79"/>
    </location>
</feature>
<evidence type="ECO:0000313" key="6">
    <source>
        <dbReference type="EMBL" id="MFG6485509.1"/>
    </source>
</evidence>
<dbReference type="PANTHER" id="PTHR35371">
    <property type="entry name" value="INNER MEMBRANE PROTEIN"/>
    <property type="match status" value="1"/>
</dbReference>
<dbReference type="PANTHER" id="PTHR35371:SF1">
    <property type="entry name" value="BLR7753 PROTEIN"/>
    <property type="match status" value="1"/>
</dbReference>
<dbReference type="RefSeq" id="WP_394406184.1">
    <property type="nucleotide sequence ID" value="NZ_JBIGIC010000001.1"/>
</dbReference>
<evidence type="ECO:0000256" key="3">
    <source>
        <dbReference type="ARBA" id="ARBA00022989"/>
    </source>
</evidence>
<keyword evidence="7" id="KW-1185">Reference proteome</keyword>
<keyword evidence="4 5" id="KW-0472">Membrane</keyword>
<accession>A0ABW7H6I5</accession>
<gene>
    <name evidence="6" type="ORF">ACG04R_02425</name>
</gene>
<dbReference type="InterPro" id="IPR001129">
    <property type="entry name" value="Membr-assoc_MAPEG"/>
</dbReference>
<dbReference type="SUPFAM" id="SSF161084">
    <property type="entry name" value="MAPEG domain-like"/>
    <property type="match status" value="1"/>
</dbReference>
<keyword evidence="2 5" id="KW-0812">Transmembrane</keyword>
<evidence type="ECO:0000256" key="4">
    <source>
        <dbReference type="ARBA" id="ARBA00023136"/>
    </source>
</evidence>
<sequence length="131" mass="13809">MPKLLSLVVCMAVFTWATVVVASLIRARAWTPTGLMLAFGNRDNLPEATPLGGRAVRAAANTVENFVFFAALALVAQAAGATGERVLLGAQVFLWARIVYLPVYVAGIPFLRTGVWAVSIVGLGMMVAGMS</sequence>
<dbReference type="Proteomes" id="UP001606134">
    <property type="component" value="Unassembled WGS sequence"/>
</dbReference>
<protein>
    <submittedName>
        <fullName evidence="6">MAPEG family protein</fullName>
    </submittedName>
</protein>
<dbReference type="InterPro" id="IPR023352">
    <property type="entry name" value="MAPEG-like_dom_sf"/>
</dbReference>
<organism evidence="6 7">
    <name type="scientific">Pelomonas candidula</name>
    <dbReference type="NCBI Taxonomy" id="3299025"/>
    <lineage>
        <taxon>Bacteria</taxon>
        <taxon>Pseudomonadati</taxon>
        <taxon>Pseudomonadota</taxon>
        <taxon>Betaproteobacteria</taxon>
        <taxon>Burkholderiales</taxon>
        <taxon>Sphaerotilaceae</taxon>
        <taxon>Roseateles</taxon>
    </lineage>
</organism>
<dbReference type="Gene3D" id="1.20.120.550">
    <property type="entry name" value="Membrane associated eicosanoid/glutathione metabolism-like domain"/>
    <property type="match status" value="1"/>
</dbReference>
<evidence type="ECO:0000256" key="5">
    <source>
        <dbReference type="SAM" id="Phobius"/>
    </source>
</evidence>
<comment type="caution">
    <text evidence="6">The sequence shown here is derived from an EMBL/GenBank/DDBJ whole genome shotgun (WGS) entry which is preliminary data.</text>
</comment>
<keyword evidence="3 5" id="KW-1133">Transmembrane helix</keyword>